<dbReference type="PROSITE" id="PS50048">
    <property type="entry name" value="ZN2_CY6_FUNGAL_2"/>
    <property type="match status" value="1"/>
</dbReference>
<dbReference type="InterPro" id="IPR021858">
    <property type="entry name" value="Fun_TF"/>
</dbReference>
<comment type="subcellular location">
    <subcellularLocation>
        <location evidence="1">Nucleus</location>
    </subcellularLocation>
</comment>
<evidence type="ECO:0000256" key="2">
    <source>
        <dbReference type="ARBA" id="ARBA00023242"/>
    </source>
</evidence>
<dbReference type="Proteomes" id="UP001355207">
    <property type="component" value="Chromosome 2"/>
</dbReference>
<name>A0AAX4JR15_9TREE</name>
<feature type="compositionally biased region" description="Low complexity" evidence="3">
    <location>
        <begin position="70"/>
        <end position="81"/>
    </location>
</feature>
<dbReference type="EMBL" id="CP144099">
    <property type="protein sequence ID" value="WWC87000.1"/>
    <property type="molecule type" value="Genomic_DNA"/>
</dbReference>
<feature type="domain" description="Zn(2)-C6 fungal-type" evidence="4">
    <location>
        <begin position="87"/>
        <end position="115"/>
    </location>
</feature>
<accession>A0AAX4JR15</accession>
<feature type="region of interest" description="Disordered" evidence="3">
    <location>
        <begin position="17"/>
        <end position="83"/>
    </location>
</feature>
<feature type="compositionally biased region" description="Low complexity" evidence="3">
    <location>
        <begin position="282"/>
        <end position="297"/>
    </location>
</feature>
<feature type="region of interest" description="Disordered" evidence="3">
    <location>
        <begin position="142"/>
        <end position="297"/>
    </location>
</feature>
<dbReference type="PANTHER" id="PTHR37534">
    <property type="entry name" value="TRANSCRIPTIONAL ACTIVATOR PROTEIN UGA3"/>
    <property type="match status" value="1"/>
</dbReference>
<dbReference type="InterPro" id="IPR036864">
    <property type="entry name" value="Zn2-C6_fun-type_DNA-bd_sf"/>
</dbReference>
<dbReference type="GeneID" id="91092554"/>
<feature type="compositionally biased region" description="Acidic residues" evidence="3">
    <location>
        <begin position="224"/>
        <end position="234"/>
    </location>
</feature>
<evidence type="ECO:0000259" key="4">
    <source>
        <dbReference type="PROSITE" id="PS50048"/>
    </source>
</evidence>
<evidence type="ECO:0000313" key="5">
    <source>
        <dbReference type="EMBL" id="WWC87000.1"/>
    </source>
</evidence>
<organism evidence="5 6">
    <name type="scientific">Kwoniella dendrophila CBS 6074</name>
    <dbReference type="NCBI Taxonomy" id="1295534"/>
    <lineage>
        <taxon>Eukaryota</taxon>
        <taxon>Fungi</taxon>
        <taxon>Dikarya</taxon>
        <taxon>Basidiomycota</taxon>
        <taxon>Agaricomycotina</taxon>
        <taxon>Tremellomycetes</taxon>
        <taxon>Tremellales</taxon>
        <taxon>Cryptococcaceae</taxon>
        <taxon>Kwoniella</taxon>
    </lineage>
</organism>
<feature type="compositionally biased region" description="Acidic residues" evidence="3">
    <location>
        <begin position="686"/>
        <end position="711"/>
    </location>
</feature>
<keyword evidence="6" id="KW-1185">Reference proteome</keyword>
<feature type="compositionally biased region" description="Low complexity" evidence="3">
    <location>
        <begin position="198"/>
        <end position="209"/>
    </location>
</feature>
<feature type="compositionally biased region" description="Basic and acidic residues" evidence="3">
    <location>
        <begin position="151"/>
        <end position="162"/>
    </location>
</feature>
<feature type="region of interest" description="Disordered" evidence="3">
    <location>
        <begin position="938"/>
        <end position="960"/>
    </location>
</feature>
<evidence type="ECO:0000313" key="6">
    <source>
        <dbReference type="Proteomes" id="UP001355207"/>
    </source>
</evidence>
<feature type="compositionally biased region" description="Low complexity" evidence="3">
    <location>
        <begin position="19"/>
        <end position="50"/>
    </location>
</feature>
<sequence length="1116" mass="123449">MVDLTSSPSSFIETLFGQTSTTTSTSTPTSTSTSGPASTSASKSSTSSTGDKQDIDDDDGTNNNKENGKSTTSTTSTTTSTARGKTGCITCRLRKKRCDEAKPICETCSRLGIECMGYGAKRPKWLRENDNAKKAKQNIKKIVLSKRSKRGRQDDSITENERFIPGTSKSTNPSDLDKNHSSSMNIIRIDSNDNVVEQRQNQSETQNQEQSRKSIPEIEIQTMDIDDDDDDDDEQQKQESSTSTINNFMESGNNGSIQRLNQTRSSYSRTQPRTPHFWELGSTVSSSSSSSTTNNNNITNINIHQNIDNNNDNNVGWNISTNDSNAINNQGLFSNVNNPTIITQNTSQPISSISNANEYFNSGSTATHTTATTTTTTEDVYPGFFNDPSIFPPPPAMMSMSTNEGSADISNSVSANIPFVNDLTMDTLWGMLFGPQPPPEFVLDQNGSHVNPNEYGLVGDNNEFNNFTNIPSTGLSPLGLNDEIINTSPNLIYLHHYLNVVLPIQYRVMGISISMGDLVAPLALKRNEVLTSVSSLAALHMVALKTKKRLIHPSTSSSSSAAAIITTANDDNQYNEYHPNQNRNRNRNQSTNQGRINIFNEFTDFSPPSLSTKNASFSKSKGRSRMKNVVGSGTISTMNKRYKFDQESQPGNLNSANIIEVDQSDFDIGKNNNTSSRVNHFSVDNGDNDNDNAEGEISSEEEEDDDEEAEGFNEYSNQQEGGGGGGGEEVNNNDKDVRVAKTSHQQTMERLRFISPSDLTAEEIIVSVLFAVSYHLFCGGTSKHLKEILLILQRCLSAALYSSPELNPSMKNSKSKQMNDNNDKPSPWSRYRILIEHMVWTDIIASVTRNQASTLLPMYRKILDHSPSSQPNKPVLLMDKTMGCDSTTLLALCETVALSEWKDRAEAAGCLSYKELLDRSKNIEKILSERAWRESHLDIPSNDNTQNHQNEYSSYTLSSTSNITSKSRSAIEEERNDAELRRTMSDVFHGSVKVLLAVTINGPFPRVPEIASAVVETMEALNRLDIQHSNLQIHRAVVLPITIAGCHCETLSQQDFFRNCFDCLGPEAKAFGNTGPALELMEQVWKKRNSNLNKNSKVDWRQTMFDLGWENGILLI</sequence>
<evidence type="ECO:0000256" key="1">
    <source>
        <dbReference type="ARBA" id="ARBA00004123"/>
    </source>
</evidence>
<dbReference type="Pfam" id="PF11951">
    <property type="entry name" value="Fungal_trans_2"/>
    <property type="match status" value="1"/>
</dbReference>
<dbReference type="RefSeq" id="XP_066073763.1">
    <property type="nucleotide sequence ID" value="XM_066217666.1"/>
</dbReference>
<dbReference type="PROSITE" id="PS00463">
    <property type="entry name" value="ZN2_CY6_FUNGAL_1"/>
    <property type="match status" value="1"/>
</dbReference>
<protein>
    <recommendedName>
        <fullName evidence="4">Zn(2)-C6 fungal-type domain-containing protein</fullName>
    </recommendedName>
</protein>
<evidence type="ECO:0000256" key="3">
    <source>
        <dbReference type="SAM" id="MobiDB-lite"/>
    </source>
</evidence>
<proteinExistence type="predicted"/>
<dbReference type="PANTHER" id="PTHR37534:SF20">
    <property type="entry name" value="PRO1A C6 ZINK-FINGER PROTEIN"/>
    <property type="match status" value="1"/>
</dbReference>
<dbReference type="AlphaFoldDB" id="A0AAX4JR15"/>
<feature type="compositionally biased region" description="Polar residues" evidence="3">
    <location>
        <begin position="941"/>
        <end position="955"/>
    </location>
</feature>
<keyword evidence="2" id="KW-0539">Nucleus</keyword>
<dbReference type="SUPFAM" id="SSF57701">
    <property type="entry name" value="Zn2/Cys6 DNA-binding domain"/>
    <property type="match status" value="1"/>
</dbReference>
<dbReference type="GO" id="GO:0000981">
    <property type="term" value="F:DNA-binding transcription factor activity, RNA polymerase II-specific"/>
    <property type="evidence" value="ECO:0007669"/>
    <property type="project" value="InterPro"/>
</dbReference>
<feature type="region of interest" description="Disordered" evidence="3">
    <location>
        <begin position="670"/>
        <end position="733"/>
    </location>
</feature>
<reference evidence="5 6" key="1">
    <citation type="submission" date="2024-01" db="EMBL/GenBank/DDBJ databases">
        <title>Comparative genomics of Cryptococcus and Kwoniella reveals pathogenesis evolution and contrasting modes of karyotype evolution via chromosome fusion or intercentromeric recombination.</title>
        <authorList>
            <person name="Coelho M.A."/>
            <person name="David-Palma M."/>
            <person name="Shea T."/>
            <person name="Bowers K."/>
            <person name="McGinley-Smith S."/>
            <person name="Mohammad A.W."/>
            <person name="Gnirke A."/>
            <person name="Yurkov A.M."/>
            <person name="Nowrousian M."/>
            <person name="Sun S."/>
            <person name="Cuomo C.A."/>
            <person name="Heitman J."/>
        </authorList>
    </citation>
    <scope>NUCLEOTIDE SEQUENCE [LARGE SCALE GENOMIC DNA]</scope>
    <source>
        <strain evidence="5 6">CBS 6074</strain>
    </source>
</reference>
<feature type="region of interest" description="Disordered" evidence="3">
    <location>
        <begin position="610"/>
        <end position="632"/>
    </location>
</feature>
<gene>
    <name evidence="5" type="ORF">L201_001882</name>
</gene>
<dbReference type="SMART" id="SM00066">
    <property type="entry name" value="GAL4"/>
    <property type="match status" value="1"/>
</dbReference>
<feature type="compositionally biased region" description="Polar residues" evidence="3">
    <location>
        <begin position="670"/>
        <end position="679"/>
    </location>
</feature>
<dbReference type="Pfam" id="PF00172">
    <property type="entry name" value="Zn_clus"/>
    <property type="match status" value="1"/>
</dbReference>
<feature type="compositionally biased region" description="Low complexity" evidence="3">
    <location>
        <begin position="580"/>
        <end position="590"/>
    </location>
</feature>
<feature type="compositionally biased region" description="Polar residues" evidence="3">
    <location>
        <begin position="610"/>
        <end position="619"/>
    </location>
</feature>
<dbReference type="GO" id="GO:0005634">
    <property type="term" value="C:nucleus"/>
    <property type="evidence" value="ECO:0007669"/>
    <property type="project" value="UniProtKB-SubCell"/>
</dbReference>
<feature type="compositionally biased region" description="Polar residues" evidence="3">
    <location>
        <begin position="246"/>
        <end position="273"/>
    </location>
</feature>
<dbReference type="CDD" id="cd00067">
    <property type="entry name" value="GAL4"/>
    <property type="match status" value="1"/>
</dbReference>
<dbReference type="GO" id="GO:0008270">
    <property type="term" value="F:zinc ion binding"/>
    <property type="evidence" value="ECO:0007669"/>
    <property type="project" value="InterPro"/>
</dbReference>
<dbReference type="Gene3D" id="4.10.240.10">
    <property type="entry name" value="Zn(2)-C6 fungal-type DNA-binding domain"/>
    <property type="match status" value="1"/>
</dbReference>
<feature type="region of interest" description="Disordered" evidence="3">
    <location>
        <begin position="571"/>
        <end position="590"/>
    </location>
</feature>
<dbReference type="InterPro" id="IPR001138">
    <property type="entry name" value="Zn2Cys6_DnaBD"/>
</dbReference>